<dbReference type="PANTHER" id="PTHR43692">
    <property type="entry name" value="UDP-N-ACETYLMURAMOYLALANINE--D-GLUTAMATE LIGASE"/>
    <property type="match status" value="1"/>
</dbReference>
<keyword evidence="1" id="KW-0436">Ligase</keyword>
<protein>
    <submittedName>
        <fullName evidence="4">Uncharacterized protein</fullName>
    </submittedName>
</protein>
<dbReference type="Proteomes" id="UP000824220">
    <property type="component" value="Unassembled WGS sequence"/>
</dbReference>
<keyword evidence="2" id="KW-0547">Nucleotide-binding</keyword>
<dbReference type="GO" id="GO:0051301">
    <property type="term" value="P:cell division"/>
    <property type="evidence" value="ECO:0007669"/>
    <property type="project" value="InterPro"/>
</dbReference>
<dbReference type="AlphaFoldDB" id="A0A9D2H7J8"/>
<dbReference type="PANTHER" id="PTHR43692:SF1">
    <property type="entry name" value="UDP-N-ACETYLMURAMOYLALANINE--D-GLUTAMATE LIGASE"/>
    <property type="match status" value="1"/>
</dbReference>
<dbReference type="EMBL" id="DXAM01000128">
    <property type="protein sequence ID" value="HJA04990.1"/>
    <property type="molecule type" value="Genomic_DNA"/>
</dbReference>
<evidence type="ECO:0000313" key="5">
    <source>
        <dbReference type="Proteomes" id="UP000824220"/>
    </source>
</evidence>
<dbReference type="Gene3D" id="3.40.50.720">
    <property type="entry name" value="NAD(P)-binding Rossmann-like Domain"/>
    <property type="match status" value="1"/>
</dbReference>
<dbReference type="InterPro" id="IPR005762">
    <property type="entry name" value="MurD"/>
</dbReference>
<reference evidence="4" key="1">
    <citation type="journal article" date="2021" name="PeerJ">
        <title>Extensive microbial diversity within the chicken gut microbiome revealed by metagenomics and culture.</title>
        <authorList>
            <person name="Gilroy R."/>
            <person name="Ravi A."/>
            <person name="Getino M."/>
            <person name="Pursley I."/>
            <person name="Horton D.L."/>
            <person name="Alikhan N.F."/>
            <person name="Baker D."/>
            <person name="Gharbi K."/>
            <person name="Hall N."/>
            <person name="Watson M."/>
            <person name="Adriaenssens E.M."/>
            <person name="Foster-Nyarko E."/>
            <person name="Jarju S."/>
            <person name="Secka A."/>
            <person name="Antonio M."/>
            <person name="Oren A."/>
            <person name="Chaudhuri R.R."/>
            <person name="La Ragione R."/>
            <person name="Hildebrand F."/>
            <person name="Pallen M.J."/>
        </authorList>
    </citation>
    <scope>NUCLEOTIDE SEQUENCE</scope>
    <source>
        <strain evidence="4">ChiHjej8B7-3636</strain>
    </source>
</reference>
<evidence type="ECO:0000256" key="1">
    <source>
        <dbReference type="ARBA" id="ARBA00022598"/>
    </source>
</evidence>
<evidence type="ECO:0000256" key="2">
    <source>
        <dbReference type="ARBA" id="ARBA00022741"/>
    </source>
</evidence>
<dbReference type="InterPro" id="IPR036565">
    <property type="entry name" value="Mur-like_cat_sf"/>
</dbReference>
<dbReference type="SUPFAM" id="SSF53623">
    <property type="entry name" value="MurD-like peptide ligases, catalytic domain"/>
    <property type="match status" value="1"/>
</dbReference>
<reference evidence="4" key="2">
    <citation type="submission" date="2021-04" db="EMBL/GenBank/DDBJ databases">
        <authorList>
            <person name="Gilroy R."/>
        </authorList>
    </citation>
    <scope>NUCLEOTIDE SEQUENCE</scope>
    <source>
        <strain evidence="4">ChiHjej8B7-3636</strain>
    </source>
</reference>
<keyword evidence="3" id="KW-0067">ATP-binding</keyword>
<dbReference type="GO" id="GO:0008764">
    <property type="term" value="F:UDP-N-acetylmuramoylalanine-D-glutamate ligase activity"/>
    <property type="evidence" value="ECO:0007669"/>
    <property type="project" value="InterPro"/>
</dbReference>
<organism evidence="4 5">
    <name type="scientific">Candidatus Microbacterium stercoravium</name>
    <dbReference type="NCBI Taxonomy" id="2838697"/>
    <lineage>
        <taxon>Bacteria</taxon>
        <taxon>Bacillati</taxon>
        <taxon>Actinomycetota</taxon>
        <taxon>Actinomycetes</taxon>
        <taxon>Micrococcales</taxon>
        <taxon>Microbacteriaceae</taxon>
        <taxon>Microbacterium</taxon>
    </lineage>
</organism>
<evidence type="ECO:0000313" key="4">
    <source>
        <dbReference type="EMBL" id="HJA04990.1"/>
    </source>
</evidence>
<comment type="caution">
    <text evidence="4">The sequence shown here is derived from an EMBL/GenBank/DDBJ whole genome shotgun (WGS) entry which is preliminary data.</text>
</comment>
<dbReference type="SUPFAM" id="SSF51984">
    <property type="entry name" value="MurCD N-terminal domain"/>
    <property type="match status" value="1"/>
</dbReference>
<gene>
    <name evidence="4" type="ORF">H9800_09060</name>
</gene>
<accession>A0A9D2H7J8</accession>
<dbReference type="Gene3D" id="3.40.1190.10">
    <property type="entry name" value="Mur-like, catalytic domain"/>
    <property type="match status" value="1"/>
</dbReference>
<dbReference type="GO" id="GO:0005737">
    <property type="term" value="C:cytoplasm"/>
    <property type="evidence" value="ECO:0007669"/>
    <property type="project" value="InterPro"/>
</dbReference>
<evidence type="ECO:0000256" key="3">
    <source>
        <dbReference type="ARBA" id="ARBA00022840"/>
    </source>
</evidence>
<sequence length="348" mass="35701">MALADMSGDATARLDGLTSWHADWTGLRVLVLGLDPVGFSVVDTLAELGSDVLVIDDAAPEDLARLVPVIGARLESGPLDAVPDAANQFAPEVVVATDAFAPSHPILAWAEQTGAAVWGDAELAWRVRDKVARETGEPAEWLVVSGSAGKSTTIALTATMLVADGRRAAPCGAGGVPILDAVRDPQGFDALVVELSEGQLRHLAAAGAPGAPVPRASACLGAADDADHSALGLVYRNSVTACVYNRTDAATMRMVEEADVTEGARAIGVGLDTPGPSDVGVVDGILADRAFVENRRTSAAEIATIEQLAERGLAEPHLVFDVLAAAALARAAGAELAGVARGIDAFRR</sequence>
<dbReference type="GO" id="GO:0005524">
    <property type="term" value="F:ATP binding"/>
    <property type="evidence" value="ECO:0007669"/>
    <property type="project" value="UniProtKB-KW"/>
</dbReference>
<dbReference type="GO" id="GO:0008360">
    <property type="term" value="P:regulation of cell shape"/>
    <property type="evidence" value="ECO:0007669"/>
    <property type="project" value="InterPro"/>
</dbReference>
<name>A0A9D2H7J8_9MICO</name>
<proteinExistence type="predicted"/>